<dbReference type="PANTHER" id="PTHR30055">
    <property type="entry name" value="HTH-TYPE TRANSCRIPTIONAL REGULATOR RUTR"/>
    <property type="match status" value="1"/>
</dbReference>
<dbReference type="InterPro" id="IPR036271">
    <property type="entry name" value="Tet_transcr_reg_TetR-rel_C_sf"/>
</dbReference>
<evidence type="ECO:0000256" key="1">
    <source>
        <dbReference type="ARBA" id="ARBA00023015"/>
    </source>
</evidence>
<reference evidence="4 5" key="1">
    <citation type="submission" date="2019-09" db="EMBL/GenBank/DDBJ databases">
        <title>FDA dAtabase for Regulatory Grade micrObial Sequences (FDA-ARGOS): Supporting development and validation of Infectious Disease Dx tests.</title>
        <authorList>
            <person name="Sciortino C."/>
            <person name="Tallon L."/>
            <person name="Sadzewicz L."/>
            <person name="Vavikolanu K."/>
            <person name="Mehta A."/>
            <person name="Aluvathingal J."/>
            <person name="Nadendla S."/>
            <person name="Nandy P."/>
            <person name="Geyer C."/>
            <person name="Yan Y."/>
            <person name="Sichtig H."/>
        </authorList>
    </citation>
    <scope>NUCLEOTIDE SEQUENCE [LARGE SCALE GENOMIC DNA]</scope>
    <source>
        <strain evidence="4 5">FDAARGOS_643</strain>
    </source>
</reference>
<gene>
    <name evidence="4" type="ORF">FOB51_19555</name>
</gene>
<dbReference type="Proteomes" id="UP000324507">
    <property type="component" value="Chromosome"/>
</dbReference>
<dbReference type="FunFam" id="1.10.10.60:FF:000141">
    <property type="entry name" value="TetR family transcriptional regulator"/>
    <property type="match status" value="1"/>
</dbReference>
<evidence type="ECO:0000256" key="3">
    <source>
        <dbReference type="ARBA" id="ARBA00023163"/>
    </source>
</evidence>
<dbReference type="SUPFAM" id="SSF46689">
    <property type="entry name" value="Homeodomain-like"/>
    <property type="match status" value="1"/>
</dbReference>
<dbReference type="PROSITE" id="PS01081">
    <property type="entry name" value="HTH_TETR_1"/>
    <property type="match status" value="1"/>
</dbReference>
<name>A0A5P2QV98_9RHOB</name>
<accession>A0A5P2QV98</accession>
<keyword evidence="2" id="KW-0238">DNA-binding</keyword>
<dbReference type="SUPFAM" id="SSF48498">
    <property type="entry name" value="Tetracyclin repressor-like, C-terminal domain"/>
    <property type="match status" value="1"/>
</dbReference>
<dbReference type="PANTHER" id="PTHR30055:SF200">
    <property type="entry name" value="HTH-TYPE TRANSCRIPTIONAL REPRESSOR BDCR"/>
    <property type="match status" value="1"/>
</dbReference>
<evidence type="ECO:0000313" key="4">
    <source>
        <dbReference type="EMBL" id="QEU10024.1"/>
    </source>
</evidence>
<dbReference type="InterPro" id="IPR009057">
    <property type="entry name" value="Homeodomain-like_sf"/>
</dbReference>
<dbReference type="Pfam" id="PF00440">
    <property type="entry name" value="TetR_N"/>
    <property type="match status" value="1"/>
</dbReference>
<dbReference type="AlphaFoldDB" id="A0A5P2QV98"/>
<organism evidence="4 5">
    <name type="scientific">Paracoccus yeei</name>
    <dbReference type="NCBI Taxonomy" id="147645"/>
    <lineage>
        <taxon>Bacteria</taxon>
        <taxon>Pseudomonadati</taxon>
        <taxon>Pseudomonadota</taxon>
        <taxon>Alphaproteobacteria</taxon>
        <taxon>Rhodobacterales</taxon>
        <taxon>Paracoccaceae</taxon>
        <taxon>Paracoccus</taxon>
    </lineage>
</organism>
<sequence>MDKPSPPTRDCILEAAGKLFYAEGFRAISMDGIAEEAGVTKRTLYYHFRSKDDLIAAWLEMRDQPNLAAFQHWFARAEGDVADRIRAIFDNLARSARRRTWKGCGFLRASVELINLPGHPAIVAARAHKKRVEEWLCSVLRDAGLEAGAETLARQIILLLDGAFAVVLLHRNPEYFEIAGQAAATLIRKGRDHVSDETSGRQYKR</sequence>
<dbReference type="PRINTS" id="PR00455">
    <property type="entry name" value="HTHTETR"/>
</dbReference>
<dbReference type="Gene3D" id="1.10.357.10">
    <property type="entry name" value="Tetracycline Repressor, domain 2"/>
    <property type="match status" value="1"/>
</dbReference>
<proteinExistence type="predicted"/>
<dbReference type="RefSeq" id="WP_150351540.1">
    <property type="nucleotide sequence ID" value="NZ_JACLBQ010000061.1"/>
</dbReference>
<dbReference type="GO" id="GO:0003700">
    <property type="term" value="F:DNA-binding transcription factor activity"/>
    <property type="evidence" value="ECO:0007669"/>
    <property type="project" value="TreeGrafter"/>
</dbReference>
<dbReference type="InterPro" id="IPR023772">
    <property type="entry name" value="DNA-bd_HTH_TetR-type_CS"/>
</dbReference>
<keyword evidence="1" id="KW-0805">Transcription regulation</keyword>
<dbReference type="InterPro" id="IPR001647">
    <property type="entry name" value="HTH_TetR"/>
</dbReference>
<keyword evidence="3" id="KW-0804">Transcription</keyword>
<protein>
    <submittedName>
        <fullName evidence="4">TetR/AcrR family transcriptional regulator</fullName>
    </submittedName>
</protein>
<evidence type="ECO:0000256" key="2">
    <source>
        <dbReference type="ARBA" id="ARBA00023125"/>
    </source>
</evidence>
<dbReference type="PROSITE" id="PS50977">
    <property type="entry name" value="HTH_TETR_2"/>
    <property type="match status" value="1"/>
</dbReference>
<dbReference type="GO" id="GO:0000976">
    <property type="term" value="F:transcription cis-regulatory region binding"/>
    <property type="evidence" value="ECO:0007669"/>
    <property type="project" value="TreeGrafter"/>
</dbReference>
<dbReference type="EMBL" id="CP044081">
    <property type="protein sequence ID" value="QEU10024.1"/>
    <property type="molecule type" value="Genomic_DNA"/>
</dbReference>
<dbReference type="InterPro" id="IPR050109">
    <property type="entry name" value="HTH-type_TetR-like_transc_reg"/>
</dbReference>
<evidence type="ECO:0000313" key="5">
    <source>
        <dbReference type="Proteomes" id="UP000324507"/>
    </source>
</evidence>